<organism evidence="1 2">
    <name type="scientific">Suhomyces tanzawaensis NRRL Y-17324</name>
    <dbReference type="NCBI Taxonomy" id="984487"/>
    <lineage>
        <taxon>Eukaryota</taxon>
        <taxon>Fungi</taxon>
        <taxon>Dikarya</taxon>
        <taxon>Ascomycota</taxon>
        <taxon>Saccharomycotina</taxon>
        <taxon>Pichiomycetes</taxon>
        <taxon>Debaryomycetaceae</taxon>
        <taxon>Suhomyces</taxon>
    </lineage>
</organism>
<accession>A0A1E4SNY1</accession>
<dbReference type="Proteomes" id="UP000094285">
    <property type="component" value="Unassembled WGS sequence"/>
</dbReference>
<evidence type="ECO:0008006" key="3">
    <source>
        <dbReference type="Google" id="ProtNLM"/>
    </source>
</evidence>
<keyword evidence="2" id="KW-1185">Reference proteome</keyword>
<protein>
    <recommendedName>
        <fullName evidence="3">Altered inheritance of mitochondria protein 19, mitochondrial</fullName>
    </recommendedName>
</protein>
<dbReference type="AlphaFoldDB" id="A0A1E4SNY1"/>
<dbReference type="Pfam" id="PF10315">
    <property type="entry name" value="Aim19"/>
    <property type="match status" value="1"/>
</dbReference>
<dbReference type="InterPro" id="IPR019419">
    <property type="entry name" value="AIM19"/>
</dbReference>
<evidence type="ECO:0000313" key="2">
    <source>
        <dbReference type="Proteomes" id="UP000094285"/>
    </source>
</evidence>
<dbReference type="PANTHER" id="PTHR28177:SF1">
    <property type="entry name" value="ALTERED INHERITANCE OF MITOCHONDRIA PROTEIN 19, MITOCHONDRIAL"/>
    <property type="match status" value="1"/>
</dbReference>
<gene>
    <name evidence="1" type="ORF">CANTADRAFT_47391</name>
</gene>
<dbReference type="GO" id="GO:0005739">
    <property type="term" value="C:mitochondrion"/>
    <property type="evidence" value="ECO:0007669"/>
    <property type="project" value="TreeGrafter"/>
</dbReference>
<reference evidence="2" key="1">
    <citation type="submission" date="2016-05" db="EMBL/GenBank/DDBJ databases">
        <title>Comparative genomics of biotechnologically important yeasts.</title>
        <authorList>
            <consortium name="DOE Joint Genome Institute"/>
            <person name="Riley R."/>
            <person name="Haridas S."/>
            <person name="Wolfe K.H."/>
            <person name="Lopes M.R."/>
            <person name="Hittinger C.T."/>
            <person name="Goker M."/>
            <person name="Salamov A."/>
            <person name="Wisecaver J."/>
            <person name="Long T.M."/>
            <person name="Aerts A.L."/>
            <person name="Barry K."/>
            <person name="Choi C."/>
            <person name="Clum A."/>
            <person name="Coughlan A.Y."/>
            <person name="Deshpande S."/>
            <person name="Douglass A.P."/>
            <person name="Hanson S.J."/>
            <person name="Klenk H.-P."/>
            <person name="Labutti K."/>
            <person name="Lapidus A."/>
            <person name="Lindquist E."/>
            <person name="Lipzen A."/>
            <person name="Meier-Kolthoff J.P."/>
            <person name="Ohm R.A."/>
            <person name="Otillar R.P."/>
            <person name="Pangilinan J."/>
            <person name="Peng Y."/>
            <person name="Rokas A."/>
            <person name="Rosa C.A."/>
            <person name="Scheuner C."/>
            <person name="Sibirny A.A."/>
            <person name="Slot J.C."/>
            <person name="Stielow J.B."/>
            <person name="Sun H."/>
            <person name="Kurtzman C.P."/>
            <person name="Blackwell M."/>
            <person name="Grigoriev I.V."/>
            <person name="Jeffries T.W."/>
        </authorList>
    </citation>
    <scope>NUCLEOTIDE SEQUENCE [LARGE SCALE GENOMIC DNA]</scope>
    <source>
        <strain evidence="2">NRRL Y-17324</strain>
    </source>
</reference>
<dbReference type="PANTHER" id="PTHR28177">
    <property type="entry name" value="ALTERED INHERITANCE OF MITOCHONDRIA PROTEIN 19, MITOCHONDRIAL"/>
    <property type="match status" value="1"/>
</dbReference>
<dbReference type="EMBL" id="KV453910">
    <property type="protein sequence ID" value="ODV81231.1"/>
    <property type="molecule type" value="Genomic_DNA"/>
</dbReference>
<dbReference type="GeneID" id="30983592"/>
<dbReference type="RefSeq" id="XP_020066353.1">
    <property type="nucleotide sequence ID" value="XM_020209456.1"/>
</dbReference>
<evidence type="ECO:0000313" key="1">
    <source>
        <dbReference type="EMBL" id="ODV81231.1"/>
    </source>
</evidence>
<proteinExistence type="predicted"/>
<name>A0A1E4SNY1_9ASCO</name>
<sequence length="142" mass="14848">MSQETKDSIFKTLDNLALTPYPALLLGSSLLLKGITQPAPISATGSSGGSAHFSQRLALTKPTRASCYTFGAANLVGAWLSYDGEPVNAAGFNFAWASLYLIVNGGPGVKSLFKARVTPFAISVLALGNAGLYGKKFFWPSG</sequence>
<dbReference type="OrthoDB" id="5554402at2759"/>